<evidence type="ECO:0000256" key="1">
    <source>
        <dbReference type="ARBA" id="ARBA00004514"/>
    </source>
</evidence>
<dbReference type="CDD" id="cd08321">
    <property type="entry name" value="Pyrin_ASC-like"/>
    <property type="match status" value="1"/>
</dbReference>
<keyword evidence="6" id="KW-1185">Reference proteome</keyword>
<proteinExistence type="predicted"/>
<evidence type="ECO:0000259" key="3">
    <source>
        <dbReference type="PROSITE" id="PS50824"/>
    </source>
</evidence>
<keyword evidence="2" id="KW-0963">Cytoplasm</keyword>
<dbReference type="Ensembl" id="ENSCCRT00010065433.1">
    <property type="protein sequence ID" value="ENSCCRP00010059663.1"/>
    <property type="gene ID" value="ENSCCRG00010025290.1"/>
</dbReference>
<dbReference type="PROSITE" id="PS50824">
    <property type="entry name" value="DAPIN"/>
    <property type="match status" value="1"/>
</dbReference>
<dbReference type="Gene3D" id="1.25.40.10">
    <property type="entry name" value="Tetratricopeptide repeat domain"/>
    <property type="match status" value="1"/>
</dbReference>
<feature type="domain" description="FIIND" evidence="4">
    <location>
        <begin position="1160"/>
        <end position="1441"/>
    </location>
</feature>
<dbReference type="InterPro" id="IPR011029">
    <property type="entry name" value="DEATH-like_dom_sf"/>
</dbReference>
<sequence length="1545" mass="179468">MMEGHTIPSFKGGTIHISSEVIDSLSLLDIVWSNKFEDENIDPDDAKQNEANFLKGAPPQWLNFYWSEKEDTPFVTRNGFNDLIQLVKKNKRKIWSVVDMHLLYQPGSGGSTLAMQVLWNFRKELRCARVTNSTLDITELSKQVVKLFLVGDDHDQNTVLLLLDIKEMINEYQPFKRILQDSLIKEINGQNIKANIPVVIILNCCIMDFTRTDTLSLEASLSEDEERRLREKHDEVTKLHKEHKQFRGFIRMLENFSVPHDRSVVKRVESFTHSPQFCMISAPNGAEIQIKNYSVFSKSCLDILWANMYENVPLDQLSAEEVESEFLKGGRPQWRDFYCSEQEGTLFVKRDLYDSLIQQINVQKKSQWNVTTINLFHHPGSGGSTLAMQVLWDLRKQLRCARMKYKSSDMNIKDDIIKLFKEGGEKNQNTVLLLLDVGDEGNRISYRLHKELDKRIAGHNIPMLIIMNVASKTTVPKSTSVKLKMELLPDEKVTFEEHKPVIKDKHGEDSKSFHGYNIMHRNFKKDFVKNLISKDLKHYVQVNKASANTKLFSYLALLNSYIPSSHLHEILCQEFFASQYSDASESFEQIMTPFLDLLVIYKVEHCEDRCVRIVHPMIADACIQMLFTCGMPRGEIAHKFLYFIVKALNKQIDFLHICKDMLITRQEHDKFSKLILDIMEEDHQTNSANCISVLKFASNLYYKDAFYPQALARFYYIKLGDYTKAEEFAKSAIQRDPKNSFIRDTLGQVYKNRLRRTVKDKASPNYARRVLEHAVSATKAFKEETKTAEDEQESDIRDSNTPYTFNIRGIFGYIQVIKILFDALTQHSSQWAEFLRGKSSVSSLGSSFKDQKLKKYNDFLKTQKDEIKEKFHVFQYYLTYSKPSIEKEEPPYFRRDVDDCYSKYVISEGQAAQREQRILEVKKADTFPGLLNLLDQDTHETELEEILSHSLINADFNQNYILANIILCNKSPTSQSLMSKQELQHRLWRYWLAEKRRRSPEFYLLILLLFWPDGDQQIQGTPNWPSLTECVTYMHQAFERTYRKHLRSRYLVPLFFLGKGENLQRLVHKSKVDQHQMDVLTKGDEKAEIQGFQRVQGEVRDHKVFALRGANQIEVTPHQPASVRRQGLVSFYLGFNIRGPVAYNIRPSHRQCQNCSSVRDSTEWDLIEPSVISEDAQNQKYRMNLASGCYECSRTGLRIECSCDIQLEYHICDWERVWESDFPEMELFTPCGPLMDIAVISGELKAVYLPHFLCLGGFLNKDEVRILHFEDSGIAFEKCKLTRFHAKLLDHTFSPKGVLLRSGFSVNYHCETLIYQTLKSHLTLHVYLIPSDKKMIEAVQENEADSKAITKPGPESSLQTKTWFSLRTLEKMRKSDSNSEVIPEKIQLKYKPIKPNFFEVFIDAPKEDFYLQLMAQQHKEVVWNVKIRQADYSQNVSSVDVRRESYSSNAVGNSRVHEILLQHLEYLTSDELKLFKWHLTEGVEAFKKIPEGKLEKAERCNIVTCMIDQYELDGAAKLTVMILKKMQKNNDAKQLQEKLDMKGTD</sequence>
<dbReference type="GO" id="GO:0005829">
    <property type="term" value="C:cytosol"/>
    <property type="evidence" value="ECO:0007669"/>
    <property type="project" value="UniProtKB-SubCell"/>
</dbReference>
<accession>A0A8C1LA91</accession>
<organism evidence="5 6">
    <name type="scientific">Cyprinus carpio</name>
    <name type="common">Common carp</name>
    <dbReference type="NCBI Taxonomy" id="7962"/>
    <lineage>
        <taxon>Eukaryota</taxon>
        <taxon>Metazoa</taxon>
        <taxon>Chordata</taxon>
        <taxon>Craniata</taxon>
        <taxon>Vertebrata</taxon>
        <taxon>Euteleostomi</taxon>
        <taxon>Actinopterygii</taxon>
        <taxon>Neopterygii</taxon>
        <taxon>Teleostei</taxon>
        <taxon>Ostariophysi</taxon>
        <taxon>Cypriniformes</taxon>
        <taxon>Cyprinidae</taxon>
        <taxon>Cyprininae</taxon>
        <taxon>Cyprinus</taxon>
    </lineage>
</organism>
<dbReference type="Pfam" id="PF02758">
    <property type="entry name" value="PYRIN"/>
    <property type="match status" value="1"/>
</dbReference>
<dbReference type="SMART" id="SM01289">
    <property type="entry name" value="PYRIN"/>
    <property type="match status" value="1"/>
</dbReference>
<dbReference type="Proteomes" id="UP000694427">
    <property type="component" value="Unplaced"/>
</dbReference>
<dbReference type="SUPFAM" id="SSF48452">
    <property type="entry name" value="TPR-like"/>
    <property type="match status" value="1"/>
</dbReference>
<protein>
    <submittedName>
        <fullName evidence="5">Si:ch73-252p3.1</fullName>
    </submittedName>
</protein>
<dbReference type="Pfam" id="PF23679">
    <property type="entry name" value="UPA-FIIND"/>
    <property type="match status" value="1"/>
</dbReference>
<dbReference type="SUPFAM" id="SSF47986">
    <property type="entry name" value="DEATH domain"/>
    <property type="match status" value="1"/>
</dbReference>
<dbReference type="PANTHER" id="PTHR16155:SF18">
    <property type="entry name" value="STERILE ALPHA MOTIF DOMAIN-CONTAINING PROTEIN 9-LIKE"/>
    <property type="match status" value="1"/>
</dbReference>
<dbReference type="InterPro" id="IPR011990">
    <property type="entry name" value="TPR-like_helical_dom_sf"/>
</dbReference>
<dbReference type="Pfam" id="PF13553">
    <property type="entry name" value="FIIND"/>
    <property type="match status" value="1"/>
</dbReference>
<evidence type="ECO:0000256" key="2">
    <source>
        <dbReference type="ARBA" id="ARBA00022490"/>
    </source>
</evidence>
<comment type="subcellular location">
    <subcellularLocation>
        <location evidence="1">Cytoplasm</location>
        <location evidence="1">Cytosol</location>
    </subcellularLocation>
</comment>
<name>A0A8C1LA91_CYPCA</name>
<dbReference type="InterPro" id="IPR004020">
    <property type="entry name" value="DAPIN"/>
</dbReference>
<reference evidence="5" key="1">
    <citation type="submission" date="2025-08" db="UniProtKB">
        <authorList>
            <consortium name="Ensembl"/>
        </authorList>
    </citation>
    <scope>IDENTIFICATION</scope>
</reference>
<dbReference type="PROSITE" id="PS51830">
    <property type="entry name" value="FIIND"/>
    <property type="match status" value="1"/>
</dbReference>
<feature type="domain" description="Pyrin" evidence="3">
    <location>
        <begin position="1451"/>
        <end position="1541"/>
    </location>
</feature>
<dbReference type="Gene3D" id="1.10.533.10">
    <property type="entry name" value="Death Domain, Fas"/>
    <property type="match status" value="1"/>
</dbReference>
<evidence type="ECO:0000313" key="5">
    <source>
        <dbReference type="Ensembl" id="ENSCCRP00010059663.1"/>
    </source>
</evidence>
<evidence type="ECO:0000259" key="4">
    <source>
        <dbReference type="PROSITE" id="PS51830"/>
    </source>
</evidence>
<reference evidence="5" key="2">
    <citation type="submission" date="2025-09" db="UniProtKB">
        <authorList>
            <consortium name="Ensembl"/>
        </authorList>
    </citation>
    <scope>IDENTIFICATION</scope>
</reference>
<dbReference type="InterPro" id="IPR025307">
    <property type="entry name" value="FIIND_dom"/>
</dbReference>
<dbReference type="PANTHER" id="PTHR16155">
    <property type="entry name" value="DED DOMAIN-CONTAINING PROTEIN"/>
    <property type="match status" value="1"/>
</dbReference>
<evidence type="ECO:0000313" key="6">
    <source>
        <dbReference type="Proteomes" id="UP000694427"/>
    </source>
</evidence>